<feature type="transmembrane region" description="Helical" evidence="8">
    <location>
        <begin position="211"/>
        <end position="230"/>
    </location>
</feature>
<keyword evidence="4" id="KW-1003">Cell membrane</keyword>
<feature type="transmembrane region" description="Helical" evidence="8">
    <location>
        <begin position="298"/>
        <end position="319"/>
    </location>
</feature>
<gene>
    <name evidence="9" type="ORF">NB640_00100</name>
</gene>
<comment type="similarity">
    <text evidence="2">Belongs to the binding-protein-dependent transport system permease family. FecCD subfamily.</text>
</comment>
<evidence type="ECO:0000313" key="10">
    <source>
        <dbReference type="Proteomes" id="UP001156215"/>
    </source>
</evidence>
<evidence type="ECO:0000256" key="5">
    <source>
        <dbReference type="ARBA" id="ARBA00022692"/>
    </source>
</evidence>
<dbReference type="GO" id="GO:0033214">
    <property type="term" value="P:siderophore-iron import into cell"/>
    <property type="evidence" value="ECO:0007669"/>
    <property type="project" value="TreeGrafter"/>
</dbReference>
<keyword evidence="3" id="KW-0813">Transport</keyword>
<keyword evidence="10" id="KW-1185">Reference proteome</keyword>
<feature type="transmembrane region" description="Helical" evidence="8">
    <location>
        <begin position="140"/>
        <end position="158"/>
    </location>
</feature>
<evidence type="ECO:0000313" key="9">
    <source>
        <dbReference type="EMBL" id="WAW10113.1"/>
    </source>
</evidence>
<feature type="transmembrane region" description="Helical" evidence="8">
    <location>
        <begin position="325"/>
        <end position="344"/>
    </location>
</feature>
<dbReference type="AlphaFoldDB" id="A0A9E9LZJ3"/>
<dbReference type="InterPro" id="IPR037294">
    <property type="entry name" value="ABC_BtuC-like"/>
</dbReference>
<dbReference type="EMBL" id="CP098242">
    <property type="protein sequence ID" value="WAW10113.1"/>
    <property type="molecule type" value="Genomic_DNA"/>
</dbReference>
<dbReference type="CDD" id="cd06550">
    <property type="entry name" value="TM_ABC_iron-siderophores_like"/>
    <property type="match status" value="1"/>
</dbReference>
<dbReference type="GO" id="GO:0022857">
    <property type="term" value="F:transmembrane transporter activity"/>
    <property type="evidence" value="ECO:0007669"/>
    <property type="project" value="InterPro"/>
</dbReference>
<keyword evidence="5 8" id="KW-0812">Transmembrane</keyword>
<feature type="transmembrane region" description="Helical" evidence="8">
    <location>
        <begin position="33"/>
        <end position="55"/>
    </location>
</feature>
<dbReference type="Gene3D" id="1.10.3470.10">
    <property type="entry name" value="ABC transporter involved in vitamin B12 uptake, BtuC"/>
    <property type="match status" value="1"/>
</dbReference>
<dbReference type="KEGG" id="ovb:NB640_00100"/>
<dbReference type="Proteomes" id="UP001156215">
    <property type="component" value="Chromosome"/>
</dbReference>
<dbReference type="PANTHER" id="PTHR30472:SF27">
    <property type="entry name" value="PETROBACTIN IMPORT SYSTEM PERMEASE PROTEIN YCLN"/>
    <property type="match status" value="1"/>
</dbReference>
<evidence type="ECO:0000256" key="8">
    <source>
        <dbReference type="SAM" id="Phobius"/>
    </source>
</evidence>
<feature type="transmembrane region" description="Helical" evidence="8">
    <location>
        <begin position="250"/>
        <end position="268"/>
    </location>
</feature>
<dbReference type="RefSeq" id="WP_269309112.1">
    <property type="nucleotide sequence ID" value="NZ_CP098242.1"/>
</dbReference>
<feature type="transmembrane region" description="Helical" evidence="8">
    <location>
        <begin position="84"/>
        <end position="104"/>
    </location>
</feature>
<dbReference type="InterPro" id="IPR000522">
    <property type="entry name" value="ABC_transptr_permease_BtuC"/>
</dbReference>
<feature type="transmembrane region" description="Helical" evidence="8">
    <location>
        <begin position="274"/>
        <end position="291"/>
    </location>
</feature>
<dbReference type="Pfam" id="PF01032">
    <property type="entry name" value="FecCD"/>
    <property type="match status" value="1"/>
</dbReference>
<evidence type="ECO:0000256" key="3">
    <source>
        <dbReference type="ARBA" id="ARBA00022448"/>
    </source>
</evidence>
<accession>A0A9E9LZJ3</accession>
<dbReference type="SUPFAM" id="SSF81345">
    <property type="entry name" value="ABC transporter involved in vitamin B12 uptake, BtuC"/>
    <property type="match status" value="1"/>
</dbReference>
<keyword evidence="7 8" id="KW-0472">Membrane</keyword>
<evidence type="ECO:0000256" key="2">
    <source>
        <dbReference type="ARBA" id="ARBA00007935"/>
    </source>
</evidence>
<proteinExistence type="inferred from homology"/>
<dbReference type="GO" id="GO:0005886">
    <property type="term" value="C:plasma membrane"/>
    <property type="evidence" value="ECO:0007669"/>
    <property type="project" value="UniProtKB-SubCell"/>
</dbReference>
<reference evidence="9" key="1">
    <citation type="journal article" date="2022" name="Front. Microbiol.">
        <title>New perspectives on an old grouping: The genomic and phenotypic variability of Oxalobacter formigenes and the implications for calcium oxalate stone prevention.</title>
        <authorList>
            <person name="Chmiel J.A."/>
            <person name="Carr C."/>
            <person name="Stuivenberg G.A."/>
            <person name="Venema R."/>
            <person name="Chanyi R.M."/>
            <person name="Al K.F."/>
            <person name="Giguere D."/>
            <person name="Say H."/>
            <person name="Akouris P.P."/>
            <person name="Dominguez Romero S.A."/>
            <person name="Kwong A."/>
            <person name="Tai V."/>
            <person name="Koval S.F."/>
            <person name="Razvi H."/>
            <person name="Bjazevic J."/>
            <person name="Burton J.P."/>
        </authorList>
    </citation>
    <scope>NUCLEOTIDE SEQUENCE</scope>
    <source>
        <strain evidence="9">WoOx3</strain>
    </source>
</reference>
<comment type="subcellular location">
    <subcellularLocation>
        <location evidence="1">Cell membrane</location>
        <topology evidence="1">Multi-pass membrane protein</topology>
    </subcellularLocation>
</comment>
<name>A0A9E9LZJ3_9BURK</name>
<evidence type="ECO:0000256" key="6">
    <source>
        <dbReference type="ARBA" id="ARBA00022989"/>
    </source>
</evidence>
<feature type="transmembrane region" description="Helical" evidence="8">
    <location>
        <begin position="116"/>
        <end position="134"/>
    </location>
</feature>
<protein>
    <submittedName>
        <fullName evidence="9">ABC transporter permease</fullName>
    </submittedName>
</protein>
<organism evidence="9 10">
    <name type="scientific">Oxalobacter vibrioformis</name>
    <dbReference type="NCBI Taxonomy" id="933080"/>
    <lineage>
        <taxon>Bacteria</taxon>
        <taxon>Pseudomonadati</taxon>
        <taxon>Pseudomonadota</taxon>
        <taxon>Betaproteobacteria</taxon>
        <taxon>Burkholderiales</taxon>
        <taxon>Oxalobacteraceae</taxon>
        <taxon>Oxalobacter</taxon>
    </lineage>
</organism>
<evidence type="ECO:0000256" key="7">
    <source>
        <dbReference type="ARBA" id="ARBA00023136"/>
    </source>
</evidence>
<dbReference type="PANTHER" id="PTHR30472">
    <property type="entry name" value="FERRIC ENTEROBACTIN TRANSPORT SYSTEM PERMEASE PROTEIN"/>
    <property type="match status" value="1"/>
</dbReference>
<feature type="transmembrane region" description="Helical" evidence="8">
    <location>
        <begin position="167"/>
        <end position="191"/>
    </location>
</feature>
<evidence type="ECO:0000256" key="1">
    <source>
        <dbReference type="ARBA" id="ARBA00004651"/>
    </source>
</evidence>
<evidence type="ECO:0000256" key="4">
    <source>
        <dbReference type="ARBA" id="ARBA00022475"/>
    </source>
</evidence>
<sequence>MKNGLPGKTIILSTKSRTAVDKSSERIAASKRVLLFLLACLFVAGLAVVSLFVGASDVSPSVFFSSGSSQALEVLMISRIPRTIALLLAGMSMAVAGAIMQMLARNRFVDPSTTGTVESATLGILVIMLFAPEMPVMGKMLSASVFALAGSALFMLVLKRIPLRSPLILPLVGILLGRIVNAITTFIAYRYDFIQSLSAWTTGDFSGVLRGRYELLWLSFALSIIAYIAADRFTVAGLGENFTTNLGLNYRRVLVFGLVIVSMVTASVVVTAGMLPFLGIIVVNVVSLLFGDNLRKTLPCIALFGGGLVLACDLLGRVIRYPYEIPVGALMGVMGGAVFLFIILKKRGGVQ</sequence>
<keyword evidence="6 8" id="KW-1133">Transmembrane helix</keyword>